<dbReference type="SUPFAM" id="SSF56112">
    <property type="entry name" value="Protein kinase-like (PK-like)"/>
    <property type="match status" value="1"/>
</dbReference>
<dbReference type="InterPro" id="IPR051564">
    <property type="entry name" value="LRR_receptor-like_kinase"/>
</dbReference>
<keyword evidence="3" id="KW-1185">Reference proteome</keyword>
<dbReference type="Gramene" id="Pp3c26_4970V3.2">
    <property type="protein sequence ID" value="PAC:32917257.CDS.1"/>
    <property type="gene ID" value="Pp3c26_4970"/>
</dbReference>
<accession>A0A2K1IBV2</accession>
<reference evidence="1 3" key="1">
    <citation type="journal article" date="2008" name="Science">
        <title>The Physcomitrella genome reveals evolutionary insights into the conquest of land by plants.</title>
        <authorList>
            <person name="Rensing S."/>
            <person name="Lang D."/>
            <person name="Zimmer A."/>
            <person name="Terry A."/>
            <person name="Salamov A."/>
            <person name="Shapiro H."/>
            <person name="Nishiyama T."/>
            <person name="Perroud P.-F."/>
            <person name="Lindquist E."/>
            <person name="Kamisugi Y."/>
            <person name="Tanahashi T."/>
            <person name="Sakakibara K."/>
            <person name="Fujita T."/>
            <person name="Oishi K."/>
            <person name="Shin-I T."/>
            <person name="Kuroki Y."/>
            <person name="Toyoda A."/>
            <person name="Suzuki Y."/>
            <person name="Hashimoto A."/>
            <person name="Yamaguchi K."/>
            <person name="Sugano A."/>
            <person name="Kohara Y."/>
            <person name="Fujiyama A."/>
            <person name="Anterola A."/>
            <person name="Aoki S."/>
            <person name="Ashton N."/>
            <person name="Barbazuk W.B."/>
            <person name="Barker E."/>
            <person name="Bennetzen J."/>
            <person name="Bezanilla M."/>
            <person name="Blankenship R."/>
            <person name="Cho S.H."/>
            <person name="Dutcher S."/>
            <person name="Estelle M."/>
            <person name="Fawcett J.A."/>
            <person name="Gundlach H."/>
            <person name="Hanada K."/>
            <person name="Heyl A."/>
            <person name="Hicks K.A."/>
            <person name="Hugh J."/>
            <person name="Lohr M."/>
            <person name="Mayer K."/>
            <person name="Melkozernov A."/>
            <person name="Murata T."/>
            <person name="Nelson D."/>
            <person name="Pils B."/>
            <person name="Prigge M."/>
            <person name="Reiss B."/>
            <person name="Renner T."/>
            <person name="Rombauts S."/>
            <person name="Rushton P."/>
            <person name="Sanderfoot A."/>
            <person name="Schween G."/>
            <person name="Shiu S.-H."/>
            <person name="Stueber K."/>
            <person name="Theodoulou F.L."/>
            <person name="Tu H."/>
            <person name="Van de Peer Y."/>
            <person name="Verrier P.J."/>
            <person name="Waters E."/>
            <person name="Wood A."/>
            <person name="Yang L."/>
            <person name="Cove D."/>
            <person name="Cuming A."/>
            <person name="Hasebe M."/>
            <person name="Lucas S."/>
            <person name="Mishler D.B."/>
            <person name="Reski R."/>
            <person name="Grigoriev I."/>
            <person name="Quatrano R.S."/>
            <person name="Boore J.L."/>
        </authorList>
    </citation>
    <scope>NUCLEOTIDE SEQUENCE [LARGE SCALE GENOMIC DNA]</scope>
    <source>
        <strain evidence="2 3">cv. Gransden 2004</strain>
    </source>
</reference>
<dbReference type="Proteomes" id="UP000006727">
    <property type="component" value="Chromosome 26"/>
</dbReference>
<reference evidence="1 3" key="2">
    <citation type="journal article" date="2018" name="Plant J.">
        <title>The Physcomitrella patens chromosome-scale assembly reveals moss genome structure and evolution.</title>
        <authorList>
            <person name="Lang D."/>
            <person name="Ullrich K.K."/>
            <person name="Murat F."/>
            <person name="Fuchs J."/>
            <person name="Jenkins J."/>
            <person name="Haas F.B."/>
            <person name="Piednoel M."/>
            <person name="Gundlach H."/>
            <person name="Van Bel M."/>
            <person name="Meyberg R."/>
            <person name="Vives C."/>
            <person name="Morata J."/>
            <person name="Symeonidi A."/>
            <person name="Hiss M."/>
            <person name="Muchero W."/>
            <person name="Kamisugi Y."/>
            <person name="Saleh O."/>
            <person name="Blanc G."/>
            <person name="Decker E.L."/>
            <person name="van Gessel N."/>
            <person name="Grimwood J."/>
            <person name="Hayes R.D."/>
            <person name="Graham S.W."/>
            <person name="Gunter L.E."/>
            <person name="McDaniel S.F."/>
            <person name="Hoernstein S.N.W."/>
            <person name="Larsson A."/>
            <person name="Li F.W."/>
            <person name="Perroud P.F."/>
            <person name="Phillips J."/>
            <person name="Ranjan P."/>
            <person name="Rokshar D.S."/>
            <person name="Rothfels C.J."/>
            <person name="Schneider L."/>
            <person name="Shu S."/>
            <person name="Stevenson D.W."/>
            <person name="Thummler F."/>
            <person name="Tillich M."/>
            <person name="Villarreal Aguilar J.C."/>
            <person name="Widiez T."/>
            <person name="Wong G.K."/>
            <person name="Wymore A."/>
            <person name="Zhang Y."/>
            <person name="Zimmer A.D."/>
            <person name="Quatrano R.S."/>
            <person name="Mayer K.F.X."/>
            <person name="Goodstein D."/>
            <person name="Casacuberta J.M."/>
            <person name="Vandepoele K."/>
            <person name="Reski R."/>
            <person name="Cuming A.C."/>
            <person name="Tuskan G.A."/>
            <person name="Maumus F."/>
            <person name="Salse J."/>
            <person name="Schmutz J."/>
            <person name="Rensing S.A."/>
        </authorList>
    </citation>
    <scope>NUCLEOTIDE SEQUENCE [LARGE SCALE GENOMIC DNA]</scope>
    <source>
        <strain evidence="2 3">cv. Gransden 2004</strain>
    </source>
</reference>
<reference evidence="2" key="3">
    <citation type="submission" date="2020-12" db="UniProtKB">
        <authorList>
            <consortium name="EnsemblPlants"/>
        </authorList>
    </citation>
    <scope>IDENTIFICATION</scope>
</reference>
<dbReference type="InParanoid" id="A0A2K1IBV2"/>
<evidence type="ECO:0008006" key="4">
    <source>
        <dbReference type="Google" id="ProtNLM"/>
    </source>
</evidence>
<dbReference type="AlphaFoldDB" id="A0A2K1IBV2"/>
<name>A0A2K1IBV2_PHYPA</name>
<sequence>MGGTVGYVPPGCGQTWKATPGGDVYSPGVVLLELVTGKTPIGREFHESCGGNLVGWVRSQVKDQCGFKCLDPKLLASGVKSEMLETLRMGYLCTAELPTKRLTMQQVVGLLKDIHAEVTSV</sequence>
<dbReference type="PANTHER" id="PTHR48055">
    <property type="entry name" value="LEUCINE-RICH REPEAT RECEPTOR PROTEIN KINASE EMS1"/>
    <property type="match status" value="1"/>
</dbReference>
<dbReference type="EMBL" id="ABEU02000026">
    <property type="protein sequence ID" value="PNR26761.1"/>
    <property type="molecule type" value="Genomic_DNA"/>
</dbReference>
<evidence type="ECO:0000313" key="1">
    <source>
        <dbReference type="EMBL" id="PNR26761.1"/>
    </source>
</evidence>
<dbReference type="PANTHER" id="PTHR48055:SF6">
    <property type="entry name" value="LEUCINE-RICH REPEAT RECEPTOR PROTEIN KINASE MSP1"/>
    <property type="match status" value="1"/>
</dbReference>
<dbReference type="InterPro" id="IPR011009">
    <property type="entry name" value="Kinase-like_dom_sf"/>
</dbReference>
<organism evidence="1">
    <name type="scientific">Physcomitrium patens</name>
    <name type="common">Spreading-leaved earth moss</name>
    <name type="synonym">Physcomitrella patens</name>
    <dbReference type="NCBI Taxonomy" id="3218"/>
    <lineage>
        <taxon>Eukaryota</taxon>
        <taxon>Viridiplantae</taxon>
        <taxon>Streptophyta</taxon>
        <taxon>Embryophyta</taxon>
        <taxon>Bryophyta</taxon>
        <taxon>Bryophytina</taxon>
        <taxon>Bryopsida</taxon>
        <taxon>Funariidae</taxon>
        <taxon>Funariales</taxon>
        <taxon>Funariaceae</taxon>
        <taxon>Physcomitrium</taxon>
    </lineage>
</organism>
<dbReference type="PaxDb" id="3218-PP1S159_88V6.1"/>
<dbReference type="Gramene" id="Pp3c26_4970V3.1">
    <property type="protein sequence ID" value="PAC:32917256.CDS.1"/>
    <property type="gene ID" value="Pp3c26_4970"/>
</dbReference>
<proteinExistence type="predicted"/>
<dbReference type="STRING" id="3218.A0A2K1IBV2"/>
<protein>
    <recommendedName>
        <fullName evidence="4">Protein kinase domain-containing protein</fullName>
    </recommendedName>
</protein>
<dbReference type="Gene3D" id="1.10.510.10">
    <property type="entry name" value="Transferase(Phosphotransferase) domain 1"/>
    <property type="match status" value="1"/>
</dbReference>
<evidence type="ECO:0000313" key="2">
    <source>
        <dbReference type="EnsemblPlants" id="PAC:32917256.CDS.1"/>
    </source>
</evidence>
<gene>
    <name evidence="1" type="ORF">PHYPA_030242</name>
</gene>
<evidence type="ECO:0000313" key="3">
    <source>
        <dbReference type="Proteomes" id="UP000006727"/>
    </source>
</evidence>
<dbReference type="EnsemblPlants" id="Pp3c26_4970V3.1">
    <property type="protein sequence ID" value="PAC:32917256.CDS.1"/>
    <property type="gene ID" value="Pp3c26_4970"/>
</dbReference>
<dbReference type="EnsemblPlants" id="Pp3c26_4970V3.2">
    <property type="protein sequence ID" value="PAC:32917257.CDS.1"/>
    <property type="gene ID" value="Pp3c26_4970"/>
</dbReference>